<evidence type="ECO:0000313" key="1">
    <source>
        <dbReference type="EMBL" id="KKL54410.1"/>
    </source>
</evidence>
<sequence>SEEEIIDDDEPLELEKGFKYIRYQPQNPTIQTLYDNYKDGDLVLHPSYQRNFVWNKKKKQVI</sequence>
<proteinExistence type="predicted"/>
<accession>A0A0F9FAS7</accession>
<name>A0A0F9FAS7_9ZZZZ</name>
<comment type="caution">
    <text evidence="1">The sequence shown here is derived from an EMBL/GenBank/DDBJ whole genome shotgun (WGS) entry which is preliminary data.</text>
</comment>
<reference evidence="1" key="1">
    <citation type="journal article" date="2015" name="Nature">
        <title>Complex archaea that bridge the gap between prokaryotes and eukaryotes.</title>
        <authorList>
            <person name="Spang A."/>
            <person name="Saw J.H."/>
            <person name="Jorgensen S.L."/>
            <person name="Zaremba-Niedzwiedzka K."/>
            <person name="Martijn J."/>
            <person name="Lind A.E."/>
            <person name="van Eijk R."/>
            <person name="Schleper C."/>
            <person name="Guy L."/>
            <person name="Ettema T.J."/>
        </authorList>
    </citation>
    <scope>NUCLEOTIDE SEQUENCE</scope>
</reference>
<protein>
    <recommendedName>
        <fullName evidence="2">DUF262 domain-containing protein</fullName>
    </recommendedName>
</protein>
<organism evidence="1">
    <name type="scientific">marine sediment metagenome</name>
    <dbReference type="NCBI Taxonomy" id="412755"/>
    <lineage>
        <taxon>unclassified sequences</taxon>
        <taxon>metagenomes</taxon>
        <taxon>ecological metagenomes</taxon>
    </lineage>
</organism>
<feature type="non-terminal residue" evidence="1">
    <location>
        <position position="1"/>
    </location>
</feature>
<dbReference type="AlphaFoldDB" id="A0A0F9FAS7"/>
<evidence type="ECO:0008006" key="2">
    <source>
        <dbReference type="Google" id="ProtNLM"/>
    </source>
</evidence>
<dbReference type="EMBL" id="LAZR01031209">
    <property type="protein sequence ID" value="KKL54410.1"/>
    <property type="molecule type" value="Genomic_DNA"/>
</dbReference>
<gene>
    <name evidence="1" type="ORF">LCGC14_2265700</name>
</gene>